<comment type="catalytic activity">
    <reaction evidence="7">
        <text>CMP + ATP = CDP + ADP</text>
        <dbReference type="Rhea" id="RHEA:11600"/>
        <dbReference type="ChEBI" id="CHEBI:30616"/>
        <dbReference type="ChEBI" id="CHEBI:58069"/>
        <dbReference type="ChEBI" id="CHEBI:60377"/>
        <dbReference type="ChEBI" id="CHEBI:456216"/>
        <dbReference type="EC" id="2.7.4.25"/>
    </reaction>
</comment>
<dbReference type="Pfam" id="PF02224">
    <property type="entry name" value="Cytidylate_kin"/>
    <property type="match status" value="1"/>
</dbReference>
<accession>A0ABR2WJW8</accession>
<reference evidence="9 10" key="1">
    <citation type="submission" date="2023-04" db="EMBL/GenBank/DDBJ databases">
        <title>Genome of Basidiobolus ranarum AG-B5.</title>
        <authorList>
            <person name="Stajich J.E."/>
            <person name="Carter-House D."/>
            <person name="Gryganskyi A."/>
        </authorList>
    </citation>
    <scope>NUCLEOTIDE SEQUENCE [LARGE SCALE GENOMIC DNA]</scope>
    <source>
        <strain evidence="9 10">AG-B5</strain>
    </source>
</reference>
<organism evidence="9 10">
    <name type="scientific">Basidiobolus ranarum</name>
    <dbReference type="NCBI Taxonomy" id="34480"/>
    <lineage>
        <taxon>Eukaryota</taxon>
        <taxon>Fungi</taxon>
        <taxon>Fungi incertae sedis</taxon>
        <taxon>Zoopagomycota</taxon>
        <taxon>Entomophthoromycotina</taxon>
        <taxon>Basidiobolomycetes</taxon>
        <taxon>Basidiobolales</taxon>
        <taxon>Basidiobolaceae</taxon>
        <taxon>Basidiobolus</taxon>
    </lineage>
</organism>
<evidence type="ECO:0000256" key="1">
    <source>
        <dbReference type="ARBA" id="ARBA00012906"/>
    </source>
</evidence>
<evidence type="ECO:0000256" key="3">
    <source>
        <dbReference type="ARBA" id="ARBA00022741"/>
    </source>
</evidence>
<keyword evidence="3" id="KW-0547">Nucleotide-binding</keyword>
<evidence type="ECO:0000259" key="8">
    <source>
        <dbReference type="Pfam" id="PF02224"/>
    </source>
</evidence>
<evidence type="ECO:0000256" key="5">
    <source>
        <dbReference type="ARBA" id="ARBA00022840"/>
    </source>
</evidence>
<evidence type="ECO:0000256" key="6">
    <source>
        <dbReference type="ARBA" id="ARBA00047615"/>
    </source>
</evidence>
<dbReference type="InterPro" id="IPR027417">
    <property type="entry name" value="P-loop_NTPase"/>
</dbReference>
<evidence type="ECO:0000256" key="7">
    <source>
        <dbReference type="ARBA" id="ARBA00048478"/>
    </source>
</evidence>
<protein>
    <recommendedName>
        <fullName evidence="1">(d)CMP kinase</fullName>
        <ecNumber evidence="1">2.7.4.25</ecNumber>
    </recommendedName>
</protein>
<keyword evidence="2" id="KW-0808">Transferase</keyword>
<name>A0ABR2WJW8_9FUNG</name>
<evidence type="ECO:0000313" key="9">
    <source>
        <dbReference type="EMBL" id="KAK9761793.1"/>
    </source>
</evidence>
<dbReference type="Proteomes" id="UP001479436">
    <property type="component" value="Unassembled WGS sequence"/>
</dbReference>
<comment type="caution">
    <text evidence="9">The sequence shown here is derived from an EMBL/GenBank/DDBJ whole genome shotgun (WGS) entry which is preliminary data.</text>
</comment>
<evidence type="ECO:0000313" key="10">
    <source>
        <dbReference type="Proteomes" id="UP001479436"/>
    </source>
</evidence>
<evidence type="ECO:0000256" key="4">
    <source>
        <dbReference type="ARBA" id="ARBA00022777"/>
    </source>
</evidence>
<feature type="domain" description="Cytidylate kinase" evidence="8">
    <location>
        <begin position="41"/>
        <end position="240"/>
    </location>
</feature>
<keyword evidence="10" id="KW-1185">Reference proteome</keyword>
<gene>
    <name evidence="9" type="ORF">K7432_013043</name>
</gene>
<evidence type="ECO:0000256" key="2">
    <source>
        <dbReference type="ARBA" id="ARBA00022679"/>
    </source>
</evidence>
<proteinExistence type="predicted"/>
<sequence>MFPVTIRQGLRSARSFSTTAFNNTPHLVQVESSIKGGSFLVSRRLAERLHYQYTPYYDFLKAVVFKGFKQEIVNYQELPSDLADFVQFVKETSITVAPISKFDIEVDGENVTGAALSHRELNKVAKSLLQEAQVEKAVTSRFYDIIKESSSKGVVFPGANNLRKSVDFKFFLDEDIRSRARREFNRIKWRDSRRNVLKMDDIVQQIRKGEANLDLRSMKKNAIIVKADDMDMEELVETLALKILEISGDQDPIEQ</sequence>
<comment type="catalytic activity">
    <reaction evidence="6">
        <text>dCMP + ATP = dCDP + ADP</text>
        <dbReference type="Rhea" id="RHEA:25094"/>
        <dbReference type="ChEBI" id="CHEBI:30616"/>
        <dbReference type="ChEBI" id="CHEBI:57566"/>
        <dbReference type="ChEBI" id="CHEBI:58593"/>
        <dbReference type="ChEBI" id="CHEBI:456216"/>
        <dbReference type="EC" id="2.7.4.25"/>
    </reaction>
</comment>
<dbReference type="InterPro" id="IPR011994">
    <property type="entry name" value="Cytidylate_kinase_dom"/>
</dbReference>
<dbReference type="EMBL" id="JASJQH010001217">
    <property type="protein sequence ID" value="KAK9761793.1"/>
    <property type="molecule type" value="Genomic_DNA"/>
</dbReference>
<dbReference type="EC" id="2.7.4.25" evidence="1"/>
<keyword evidence="5" id="KW-0067">ATP-binding</keyword>
<dbReference type="SUPFAM" id="SSF52540">
    <property type="entry name" value="P-loop containing nucleoside triphosphate hydrolases"/>
    <property type="match status" value="1"/>
</dbReference>
<dbReference type="Gene3D" id="3.40.50.300">
    <property type="entry name" value="P-loop containing nucleotide triphosphate hydrolases"/>
    <property type="match status" value="1"/>
</dbReference>
<keyword evidence="4" id="KW-0418">Kinase</keyword>